<evidence type="ECO:0000313" key="17">
    <source>
        <dbReference type="EMBL" id="GGW86431.1"/>
    </source>
</evidence>
<comment type="catalytic activity">
    <reaction evidence="12">
        <text>2,5-diamino-6-hydroxy-4-(5-phosphoribosylamino)-pyrimidine + H2O + H(+) = 5-amino-6-(5-phospho-D-ribosylamino)uracil + NH4(+)</text>
        <dbReference type="Rhea" id="RHEA:21868"/>
        <dbReference type="ChEBI" id="CHEBI:15377"/>
        <dbReference type="ChEBI" id="CHEBI:15378"/>
        <dbReference type="ChEBI" id="CHEBI:28938"/>
        <dbReference type="ChEBI" id="CHEBI:58453"/>
        <dbReference type="ChEBI" id="CHEBI:58614"/>
        <dbReference type="EC" id="3.5.4.26"/>
    </reaction>
</comment>
<feature type="binding site" evidence="14">
    <location>
        <begin position="298"/>
        <end position="304"/>
    </location>
    <ligand>
        <name>NADP(+)</name>
        <dbReference type="ChEBI" id="CHEBI:58349"/>
    </ligand>
</feature>
<dbReference type="InterPro" id="IPR016192">
    <property type="entry name" value="APOBEC/CMP_deaminase_Zn-bd"/>
</dbReference>
<feature type="binding site" evidence="15">
    <location>
        <position position="53"/>
    </location>
    <ligand>
        <name>Zn(2+)</name>
        <dbReference type="ChEBI" id="CHEBI:29105"/>
        <note>catalytic</note>
    </ligand>
</feature>
<comment type="cofactor">
    <cofactor evidence="12 15">
        <name>Zn(2+)</name>
        <dbReference type="ChEBI" id="CHEBI:29105"/>
    </cofactor>
    <text evidence="12 15">Binds 1 zinc ion.</text>
</comment>
<dbReference type="PANTHER" id="PTHR38011">
    <property type="entry name" value="DIHYDROFOLATE REDUCTASE FAMILY PROTEIN (AFU_ORTHOLOGUE AFUA_8G06820)"/>
    <property type="match status" value="1"/>
</dbReference>
<feature type="binding site" evidence="15">
    <location>
        <position position="90"/>
    </location>
    <ligand>
        <name>Zn(2+)</name>
        <dbReference type="ChEBI" id="CHEBI:29105"/>
        <note>catalytic</note>
    </ligand>
</feature>
<dbReference type="SUPFAM" id="SSF53927">
    <property type="entry name" value="Cytidine deaminase-like"/>
    <property type="match status" value="1"/>
</dbReference>
<feature type="binding site" evidence="14">
    <location>
        <position position="213"/>
    </location>
    <ligand>
        <name>substrate</name>
    </ligand>
</feature>
<keyword evidence="18" id="KW-1185">Reference proteome</keyword>
<feature type="binding site" evidence="14">
    <location>
        <position position="190"/>
    </location>
    <ligand>
        <name>substrate</name>
    </ligand>
</feature>
<dbReference type="Proteomes" id="UP000608345">
    <property type="component" value="Unassembled WGS sequence"/>
</dbReference>
<dbReference type="GO" id="GO:0050661">
    <property type="term" value="F:NADP binding"/>
    <property type="evidence" value="ECO:0007669"/>
    <property type="project" value="InterPro"/>
</dbReference>
<evidence type="ECO:0000256" key="5">
    <source>
        <dbReference type="ARBA" id="ARBA00007417"/>
    </source>
</evidence>
<protein>
    <recommendedName>
        <fullName evidence="12">Riboflavin biosynthesis protein RibD</fullName>
    </recommendedName>
    <domain>
        <recommendedName>
            <fullName evidence="12">Diaminohydroxyphosphoribosylaminopyrimidine deaminase</fullName>
            <shortName evidence="12">DRAP deaminase</shortName>
            <ecNumber evidence="12">3.5.4.26</ecNumber>
        </recommendedName>
        <alternativeName>
            <fullName evidence="12">Riboflavin-specific deaminase</fullName>
        </alternativeName>
    </domain>
    <domain>
        <recommendedName>
            <fullName evidence="12">5-amino-6-(5-phosphoribosylamino)uracil reductase</fullName>
            <ecNumber evidence="12">1.1.1.193</ecNumber>
        </recommendedName>
        <alternativeName>
            <fullName evidence="12">HTP reductase</fullName>
        </alternativeName>
    </domain>
</protein>
<evidence type="ECO:0000256" key="11">
    <source>
        <dbReference type="ARBA" id="ARBA00023268"/>
    </source>
</evidence>
<proteinExistence type="inferred from homology"/>
<dbReference type="RefSeq" id="WP_268247306.1">
    <property type="nucleotide sequence ID" value="NZ_BAABFY010000052.1"/>
</dbReference>
<dbReference type="PROSITE" id="PS51747">
    <property type="entry name" value="CYT_DCMP_DEAMINASES_2"/>
    <property type="match status" value="1"/>
</dbReference>
<dbReference type="EMBL" id="BMYS01000009">
    <property type="protein sequence ID" value="GGW86431.1"/>
    <property type="molecule type" value="Genomic_DNA"/>
</dbReference>
<feature type="binding site" evidence="14">
    <location>
        <position position="174"/>
    </location>
    <ligand>
        <name>substrate</name>
    </ligand>
</feature>
<dbReference type="EC" id="1.1.1.193" evidence="12"/>
<evidence type="ECO:0000256" key="1">
    <source>
        <dbReference type="ARBA" id="ARBA00002151"/>
    </source>
</evidence>
<feature type="binding site" evidence="14">
    <location>
        <position position="202"/>
    </location>
    <ligand>
        <name>NADP(+)</name>
        <dbReference type="ChEBI" id="CHEBI:58349"/>
    </ligand>
</feature>
<comment type="catalytic activity">
    <reaction evidence="12">
        <text>5-amino-6-(5-phospho-D-ribitylamino)uracil + NADP(+) = 5-amino-6-(5-phospho-D-ribosylamino)uracil + NADPH + H(+)</text>
        <dbReference type="Rhea" id="RHEA:17845"/>
        <dbReference type="ChEBI" id="CHEBI:15378"/>
        <dbReference type="ChEBI" id="CHEBI:57783"/>
        <dbReference type="ChEBI" id="CHEBI:58349"/>
        <dbReference type="ChEBI" id="CHEBI:58421"/>
        <dbReference type="ChEBI" id="CHEBI:58453"/>
        <dbReference type="EC" id="1.1.1.193"/>
    </reaction>
</comment>
<keyword evidence="9 12" id="KW-0521">NADP</keyword>
<evidence type="ECO:0000256" key="8">
    <source>
        <dbReference type="ARBA" id="ARBA00022833"/>
    </source>
</evidence>
<keyword evidence="6 12" id="KW-0686">Riboflavin biosynthesis</keyword>
<feature type="binding site" evidence="14">
    <location>
        <position position="206"/>
    </location>
    <ligand>
        <name>substrate</name>
    </ligand>
</feature>
<dbReference type="InterPro" id="IPR011549">
    <property type="entry name" value="RibD_C"/>
</dbReference>
<comment type="function">
    <text evidence="1 12">Converts 2,5-diamino-6-(ribosylamino)-4(3h)-pyrimidinone 5'-phosphate into 5-amino-6-(ribosylamino)-2,4(1h,3h)-pyrimidinedione 5'-phosphate.</text>
</comment>
<dbReference type="GO" id="GO:0008270">
    <property type="term" value="F:zinc ion binding"/>
    <property type="evidence" value="ECO:0007669"/>
    <property type="project" value="InterPro"/>
</dbReference>
<dbReference type="Gene3D" id="3.40.430.10">
    <property type="entry name" value="Dihydrofolate Reductase, subunit A"/>
    <property type="match status" value="1"/>
</dbReference>
<dbReference type="GO" id="GO:0008835">
    <property type="term" value="F:diaminohydroxyphosphoribosylaminopyrimidine deaminase activity"/>
    <property type="evidence" value="ECO:0007669"/>
    <property type="project" value="UniProtKB-EC"/>
</dbReference>
<comment type="caution">
    <text evidence="17">The sequence shown here is derived from an EMBL/GenBank/DDBJ whole genome shotgun (WGS) entry which is preliminary data.</text>
</comment>
<dbReference type="InterPro" id="IPR050765">
    <property type="entry name" value="Riboflavin_Biosynth_HTPR"/>
</dbReference>
<keyword evidence="8 12" id="KW-0862">Zinc</keyword>
<comment type="pathway">
    <text evidence="3 12">Cofactor biosynthesis; riboflavin biosynthesis; 5-amino-6-(D-ribitylamino)uracil from GTP: step 3/4.</text>
</comment>
<feature type="active site" description="Proton donor" evidence="13">
    <location>
        <position position="55"/>
    </location>
</feature>
<keyword evidence="11" id="KW-0511">Multifunctional enzyme</keyword>
<dbReference type="InterPro" id="IPR016193">
    <property type="entry name" value="Cytidine_deaminase-like"/>
</dbReference>
<dbReference type="InterPro" id="IPR024072">
    <property type="entry name" value="DHFR-like_dom_sf"/>
</dbReference>
<evidence type="ECO:0000256" key="9">
    <source>
        <dbReference type="ARBA" id="ARBA00022857"/>
    </source>
</evidence>
<feature type="domain" description="CMP/dCMP-type deaminase" evidence="16">
    <location>
        <begin position="4"/>
        <end position="128"/>
    </location>
</feature>
<reference evidence="17" key="2">
    <citation type="submission" date="2020-09" db="EMBL/GenBank/DDBJ databases">
        <authorList>
            <person name="Sun Q."/>
            <person name="Kim S."/>
        </authorList>
    </citation>
    <scope>NUCLEOTIDE SEQUENCE</scope>
    <source>
        <strain evidence="17">KCTC 23732</strain>
    </source>
</reference>
<reference evidence="17" key="1">
    <citation type="journal article" date="2014" name="Int. J. Syst. Evol. Microbiol.">
        <title>Complete genome sequence of Corynebacterium casei LMG S-19264T (=DSM 44701T), isolated from a smear-ripened cheese.</title>
        <authorList>
            <consortium name="US DOE Joint Genome Institute (JGI-PGF)"/>
            <person name="Walter F."/>
            <person name="Albersmeier A."/>
            <person name="Kalinowski J."/>
            <person name="Ruckert C."/>
        </authorList>
    </citation>
    <scope>NUCLEOTIDE SEQUENCE</scope>
    <source>
        <strain evidence="17">KCTC 23732</strain>
    </source>
</reference>
<dbReference type="GO" id="GO:0008703">
    <property type="term" value="F:5-amino-6-(5-phosphoribosylamino)uracil reductase activity"/>
    <property type="evidence" value="ECO:0007669"/>
    <property type="project" value="UniProtKB-EC"/>
</dbReference>
<dbReference type="PANTHER" id="PTHR38011:SF7">
    <property type="entry name" value="2,5-DIAMINO-6-RIBOSYLAMINO-4(3H)-PYRIMIDINONE 5'-PHOSPHATE REDUCTASE"/>
    <property type="match status" value="1"/>
</dbReference>
<feature type="binding site" evidence="14">
    <location>
        <position position="296"/>
    </location>
    <ligand>
        <name>substrate</name>
    </ligand>
</feature>
<dbReference type="PIRSF" id="PIRSF006769">
    <property type="entry name" value="RibD"/>
    <property type="match status" value="1"/>
</dbReference>
<keyword evidence="7 12" id="KW-0479">Metal-binding</keyword>
<organism evidence="17 18">
    <name type="scientific">Advenella faeciporci</name>
    <dbReference type="NCBI Taxonomy" id="797535"/>
    <lineage>
        <taxon>Bacteria</taxon>
        <taxon>Pseudomonadati</taxon>
        <taxon>Pseudomonadota</taxon>
        <taxon>Betaproteobacteria</taxon>
        <taxon>Burkholderiales</taxon>
        <taxon>Alcaligenaceae</taxon>
    </lineage>
</organism>
<dbReference type="Gene3D" id="3.40.140.10">
    <property type="entry name" value="Cytidine Deaminase, domain 2"/>
    <property type="match status" value="1"/>
</dbReference>
<feature type="binding site" evidence="14">
    <location>
        <position position="160"/>
    </location>
    <ligand>
        <name>NADP(+)</name>
        <dbReference type="ChEBI" id="CHEBI:58349"/>
    </ligand>
</feature>
<evidence type="ECO:0000256" key="3">
    <source>
        <dbReference type="ARBA" id="ARBA00004910"/>
    </source>
</evidence>
<dbReference type="GO" id="GO:0009231">
    <property type="term" value="P:riboflavin biosynthetic process"/>
    <property type="evidence" value="ECO:0007669"/>
    <property type="project" value="UniProtKB-KW"/>
</dbReference>
<evidence type="ECO:0000256" key="12">
    <source>
        <dbReference type="PIRNR" id="PIRNR006769"/>
    </source>
</evidence>
<dbReference type="CDD" id="cd01284">
    <property type="entry name" value="Riboflavin_deaminase-reductase"/>
    <property type="match status" value="1"/>
</dbReference>
<dbReference type="Pfam" id="PF00383">
    <property type="entry name" value="dCMP_cyt_deam_1"/>
    <property type="match status" value="1"/>
</dbReference>
<dbReference type="InterPro" id="IPR002125">
    <property type="entry name" value="CMP_dCMP_dom"/>
</dbReference>
<dbReference type="AlphaFoldDB" id="A0A918JKV2"/>
<keyword evidence="12" id="KW-0378">Hydrolase</keyword>
<comment type="similarity">
    <text evidence="5 12">In the C-terminal section; belongs to the HTP reductase family.</text>
</comment>
<evidence type="ECO:0000313" key="18">
    <source>
        <dbReference type="Proteomes" id="UP000608345"/>
    </source>
</evidence>
<evidence type="ECO:0000259" key="16">
    <source>
        <dbReference type="PROSITE" id="PS51747"/>
    </source>
</evidence>
<dbReference type="Pfam" id="PF01872">
    <property type="entry name" value="RibD_C"/>
    <property type="match status" value="1"/>
</dbReference>
<dbReference type="NCBIfam" id="TIGR00326">
    <property type="entry name" value="eubact_ribD"/>
    <property type="match status" value="1"/>
</dbReference>
<dbReference type="SUPFAM" id="SSF53597">
    <property type="entry name" value="Dihydrofolate reductase-like"/>
    <property type="match status" value="1"/>
</dbReference>
<evidence type="ECO:0000256" key="2">
    <source>
        <dbReference type="ARBA" id="ARBA00004882"/>
    </source>
</evidence>
<dbReference type="NCBIfam" id="TIGR00227">
    <property type="entry name" value="ribD_Cterm"/>
    <property type="match status" value="1"/>
</dbReference>
<sequence length="376" mass="41270">MNQPDDFYWMNKALEQAASVMFVTTPNPRVGCVIVKNRQLLGQGATQKAGGPHAEVCAIHNAQDNGHDLAGSTFYVTLEPCSHYGKTPPCVDAIIAARPARVVIAMADPNPLVGGRGIARLQEAGIEVHCNLLAEQALALNPGFISRMLTGRPWVWTKLASSLDGRMALYNGQSQWITSAAARADGHYWRARSCVVLTGLGTVLHDDPLMTVRSLATPRQPVRAIIDSRFAVPETARIFNGEPVWVFTTHLDEAKAARLLAKNVQLIVMPEKNGHVDLDAVLAWMGKQQINEVHVEAGPGLNGALLQAGLLDELLLYMAPKILGDAHGLFRLPVLNELDQAYQFDFFETQTFAPDLRLRARLQNRWDTLLNSVVHK</sequence>
<gene>
    <name evidence="17" type="ORF">GCM10011450_15410</name>
</gene>
<feature type="binding site" evidence="14">
    <location>
        <position position="228"/>
    </location>
    <ligand>
        <name>NADP(+)</name>
        <dbReference type="ChEBI" id="CHEBI:58349"/>
    </ligand>
</feature>
<evidence type="ECO:0000256" key="15">
    <source>
        <dbReference type="PIRSR" id="PIRSR006769-3"/>
    </source>
</evidence>
<evidence type="ECO:0000256" key="7">
    <source>
        <dbReference type="ARBA" id="ARBA00022723"/>
    </source>
</evidence>
<feature type="binding site" evidence="15">
    <location>
        <position position="81"/>
    </location>
    <ligand>
        <name>Zn(2+)</name>
        <dbReference type="ChEBI" id="CHEBI:29105"/>
        <note>catalytic</note>
    </ligand>
</feature>
<comment type="similarity">
    <text evidence="4 12">In the N-terminal section; belongs to the cytidine and deoxycytidylate deaminase family.</text>
</comment>
<name>A0A918JKV2_9BURK</name>
<comment type="pathway">
    <text evidence="2 12">Cofactor biosynthesis; riboflavin biosynthesis; 5-amino-6-(D-ribitylamino)uracil from GTP: step 2/4.</text>
</comment>
<keyword evidence="10 12" id="KW-0560">Oxidoreductase</keyword>
<evidence type="ECO:0000256" key="14">
    <source>
        <dbReference type="PIRSR" id="PIRSR006769-2"/>
    </source>
</evidence>
<dbReference type="InterPro" id="IPR002734">
    <property type="entry name" value="RibDG_C"/>
</dbReference>
<feature type="binding site" evidence="14">
    <location>
        <position position="176"/>
    </location>
    <ligand>
        <name>NADP(+)</name>
        <dbReference type="ChEBI" id="CHEBI:58349"/>
    </ligand>
</feature>
<evidence type="ECO:0000256" key="4">
    <source>
        <dbReference type="ARBA" id="ARBA00005259"/>
    </source>
</evidence>
<dbReference type="InterPro" id="IPR004794">
    <property type="entry name" value="Eubact_RibD"/>
</dbReference>
<dbReference type="PROSITE" id="PS00903">
    <property type="entry name" value="CYT_DCMP_DEAMINASES_1"/>
    <property type="match status" value="1"/>
</dbReference>
<accession>A0A918JKV2</accession>
<evidence type="ECO:0000256" key="10">
    <source>
        <dbReference type="ARBA" id="ARBA00023002"/>
    </source>
</evidence>
<evidence type="ECO:0000256" key="13">
    <source>
        <dbReference type="PIRSR" id="PIRSR006769-1"/>
    </source>
</evidence>
<dbReference type="EC" id="3.5.4.26" evidence="12"/>
<evidence type="ECO:0000256" key="6">
    <source>
        <dbReference type="ARBA" id="ARBA00022619"/>
    </source>
</evidence>